<name>A0ABZ2FGT4_9MICO</name>
<feature type="transmembrane region" description="Helical" evidence="7">
    <location>
        <begin position="91"/>
        <end position="108"/>
    </location>
</feature>
<evidence type="ECO:0000313" key="10">
    <source>
        <dbReference type="Proteomes" id="UP001381003"/>
    </source>
</evidence>
<gene>
    <name evidence="9" type="ORF">N5P18_03460</name>
</gene>
<keyword evidence="5 7" id="KW-1133">Transmembrane helix</keyword>
<keyword evidence="3" id="KW-1003">Cell membrane</keyword>
<evidence type="ECO:0000256" key="4">
    <source>
        <dbReference type="ARBA" id="ARBA00022692"/>
    </source>
</evidence>
<feature type="transmembrane region" description="Helical" evidence="7">
    <location>
        <begin position="274"/>
        <end position="297"/>
    </location>
</feature>
<feature type="transmembrane region" description="Helical" evidence="7">
    <location>
        <begin position="60"/>
        <end position="79"/>
    </location>
</feature>
<evidence type="ECO:0000256" key="5">
    <source>
        <dbReference type="ARBA" id="ARBA00022989"/>
    </source>
</evidence>
<keyword evidence="2" id="KW-0813">Transport</keyword>
<dbReference type="EMBL" id="CP104874">
    <property type="protein sequence ID" value="WWF05940.1"/>
    <property type="molecule type" value="Genomic_DNA"/>
</dbReference>
<dbReference type="RefSeq" id="WP_338538677.1">
    <property type="nucleotide sequence ID" value="NZ_CP104874.1"/>
</dbReference>
<feature type="transmembrane region" description="Helical" evidence="7">
    <location>
        <begin position="120"/>
        <end position="140"/>
    </location>
</feature>
<feature type="transmembrane region" description="Helical" evidence="7">
    <location>
        <begin position="234"/>
        <end position="253"/>
    </location>
</feature>
<dbReference type="InterPro" id="IPR036259">
    <property type="entry name" value="MFS_trans_sf"/>
</dbReference>
<feature type="transmembrane region" description="Helical" evidence="7">
    <location>
        <begin position="399"/>
        <end position="420"/>
    </location>
</feature>
<dbReference type="Gene3D" id="1.20.1720.10">
    <property type="entry name" value="Multidrug resistance protein D"/>
    <property type="match status" value="1"/>
</dbReference>
<evidence type="ECO:0000313" key="9">
    <source>
        <dbReference type="EMBL" id="WWF05940.1"/>
    </source>
</evidence>
<keyword evidence="10" id="KW-1185">Reference proteome</keyword>
<dbReference type="PANTHER" id="PTHR42718">
    <property type="entry name" value="MAJOR FACILITATOR SUPERFAMILY MULTIDRUG TRANSPORTER MFSC"/>
    <property type="match status" value="1"/>
</dbReference>
<feature type="transmembrane region" description="Helical" evidence="7">
    <location>
        <begin position="152"/>
        <end position="170"/>
    </location>
</feature>
<proteinExistence type="predicted"/>
<protein>
    <submittedName>
        <fullName evidence="9">MFS transporter</fullName>
    </submittedName>
</protein>
<dbReference type="InterPro" id="IPR011701">
    <property type="entry name" value="MFS"/>
</dbReference>
<dbReference type="PROSITE" id="PS50850">
    <property type="entry name" value="MFS"/>
    <property type="match status" value="1"/>
</dbReference>
<organism evidence="9 10">
    <name type="scientific">Janibacter terrae</name>
    <dbReference type="NCBI Taxonomy" id="103817"/>
    <lineage>
        <taxon>Bacteria</taxon>
        <taxon>Bacillati</taxon>
        <taxon>Actinomycetota</taxon>
        <taxon>Actinomycetes</taxon>
        <taxon>Micrococcales</taxon>
        <taxon>Intrasporangiaceae</taxon>
        <taxon>Janibacter</taxon>
    </lineage>
</organism>
<dbReference type="Pfam" id="PF07690">
    <property type="entry name" value="MFS_1"/>
    <property type="match status" value="1"/>
</dbReference>
<feature type="transmembrane region" description="Helical" evidence="7">
    <location>
        <begin position="363"/>
        <end position="387"/>
    </location>
</feature>
<reference evidence="9 10" key="1">
    <citation type="submission" date="2022-09" db="EMBL/GenBank/DDBJ databases">
        <title>Complete genome sequence of Janibacter terrae strain COS04-44, PCL-degrading bacteria isolated from oil spilled coast.</title>
        <authorList>
            <person name="Park H."/>
            <person name="Kim J.Y."/>
            <person name="An S.H."/>
            <person name="Lee C.M."/>
            <person name="Weon H.-Y."/>
        </authorList>
    </citation>
    <scope>NUCLEOTIDE SEQUENCE [LARGE SCALE GENOMIC DNA]</scope>
    <source>
        <strain evidence="9 10">COS04-44</strain>
    </source>
</reference>
<evidence type="ECO:0000259" key="8">
    <source>
        <dbReference type="PROSITE" id="PS50850"/>
    </source>
</evidence>
<sequence>MSTPVRGASISTAALPPQPHRAALASAIAVLFGVTGLGSAAVAVALPALSVDLGLTTGRAALVVSCYSLALAVGSAVFGRLGDMFGIRLPLLVGMSVMVTAACAGSLVDSLPALIATRTLQGLGAAAVPALTLAAVQALFAGDGRARAMATYSGIGATINALGPVAGALLVDPFGWRPVVAIPVLTLAVVPLVWRDLPTRRHPGATLDPVGALLVAAAAIGAVLSLQAATLGGGTALVGLVVLLAAAPAAVLRSRARPHGVVPAALVRDRAARLSLLTAASLPSAWFGLLVAVPTVLTAHGWSGTRVGLLLVPCAALGVVAPRITGPALIRLGASHGQLLATTGTALAVVLAAVGAAGVRPAVLVAATLLLMISFGLGQPAMTALVADSVPVRTRGGALGLLTLVFLLGGSLGAATVGGLGDAIGFPRALLVLATLPTVAALAFARPLPSSPTPDPPRPRPQEIP</sequence>
<feature type="transmembrane region" description="Helical" evidence="7">
    <location>
        <begin position="339"/>
        <end position="357"/>
    </location>
</feature>
<dbReference type="PRINTS" id="PR01036">
    <property type="entry name" value="TCRTETB"/>
</dbReference>
<keyword evidence="4 7" id="KW-0812">Transmembrane</keyword>
<evidence type="ECO:0000256" key="1">
    <source>
        <dbReference type="ARBA" id="ARBA00004651"/>
    </source>
</evidence>
<evidence type="ECO:0000256" key="6">
    <source>
        <dbReference type="ARBA" id="ARBA00023136"/>
    </source>
</evidence>
<evidence type="ECO:0000256" key="3">
    <source>
        <dbReference type="ARBA" id="ARBA00022475"/>
    </source>
</evidence>
<comment type="subcellular location">
    <subcellularLocation>
        <location evidence="1">Cell membrane</location>
        <topology evidence="1">Multi-pass membrane protein</topology>
    </subcellularLocation>
</comment>
<feature type="transmembrane region" description="Helical" evidence="7">
    <location>
        <begin position="176"/>
        <end position="194"/>
    </location>
</feature>
<evidence type="ECO:0000256" key="2">
    <source>
        <dbReference type="ARBA" id="ARBA00022448"/>
    </source>
</evidence>
<feature type="transmembrane region" description="Helical" evidence="7">
    <location>
        <begin position="21"/>
        <end position="48"/>
    </location>
</feature>
<feature type="domain" description="Major facilitator superfamily (MFS) profile" evidence="8">
    <location>
        <begin position="24"/>
        <end position="452"/>
    </location>
</feature>
<dbReference type="PANTHER" id="PTHR42718:SF46">
    <property type="entry name" value="BLR6921 PROTEIN"/>
    <property type="match status" value="1"/>
</dbReference>
<accession>A0ABZ2FGT4</accession>
<dbReference type="SUPFAM" id="SSF103473">
    <property type="entry name" value="MFS general substrate transporter"/>
    <property type="match status" value="1"/>
</dbReference>
<dbReference type="InterPro" id="IPR020846">
    <property type="entry name" value="MFS_dom"/>
</dbReference>
<dbReference type="Proteomes" id="UP001381003">
    <property type="component" value="Chromosome"/>
</dbReference>
<feature type="transmembrane region" description="Helical" evidence="7">
    <location>
        <begin position="206"/>
        <end position="228"/>
    </location>
</feature>
<dbReference type="Gene3D" id="1.20.1250.20">
    <property type="entry name" value="MFS general substrate transporter like domains"/>
    <property type="match status" value="1"/>
</dbReference>
<evidence type="ECO:0000256" key="7">
    <source>
        <dbReference type="SAM" id="Phobius"/>
    </source>
</evidence>
<keyword evidence="6 7" id="KW-0472">Membrane</keyword>
<feature type="transmembrane region" description="Helical" evidence="7">
    <location>
        <begin position="309"/>
        <end position="332"/>
    </location>
</feature>